<dbReference type="CDD" id="cd08964">
    <property type="entry name" value="L-asparaginase_II"/>
    <property type="match status" value="1"/>
</dbReference>
<dbReference type="Gene3D" id="3.40.50.40">
    <property type="match status" value="1"/>
</dbReference>
<dbReference type="InterPro" id="IPR027474">
    <property type="entry name" value="L-asparaginase_N"/>
</dbReference>
<dbReference type="InterPro" id="IPR006034">
    <property type="entry name" value="Asparaginase/glutaminase-like"/>
</dbReference>
<dbReference type="PROSITE" id="PS51732">
    <property type="entry name" value="ASN_GLN_ASE_3"/>
    <property type="match status" value="1"/>
</dbReference>
<evidence type="ECO:0000259" key="4">
    <source>
        <dbReference type="Pfam" id="PF17763"/>
    </source>
</evidence>
<dbReference type="InterPro" id="IPR004550">
    <property type="entry name" value="AsnASE_II"/>
</dbReference>
<dbReference type="Proteomes" id="UP001615550">
    <property type="component" value="Unassembled WGS sequence"/>
</dbReference>
<comment type="caution">
    <text evidence="5">The sequence shown here is derived from an EMBL/GenBank/DDBJ whole genome shotgun (WGS) entry which is preliminary data.</text>
</comment>
<name>A0ABW8D7E2_9GAMM</name>
<dbReference type="EMBL" id="JBGORX010000002">
    <property type="protein sequence ID" value="MFJ1268638.1"/>
    <property type="molecule type" value="Genomic_DNA"/>
</dbReference>
<dbReference type="InterPro" id="IPR040919">
    <property type="entry name" value="Asparaginase_C"/>
</dbReference>
<evidence type="ECO:0000256" key="2">
    <source>
        <dbReference type="ARBA" id="ARBA00022801"/>
    </source>
</evidence>
<evidence type="ECO:0000256" key="1">
    <source>
        <dbReference type="ARBA" id="ARBA00010518"/>
    </source>
</evidence>
<gene>
    <name evidence="5" type="ORF">ACD661_08745</name>
</gene>
<reference evidence="5 6" key="1">
    <citation type="submission" date="2024-08" db="EMBL/GenBank/DDBJ databases">
        <title>Draft Genome Sequence of Legionella lytica strain DSB2004, Isolated From a Fire Sprinkler System.</title>
        <authorList>
            <person name="Everhart A.D."/>
            <person name="Kidane D.T."/>
            <person name="Farone A.L."/>
            <person name="Farone M.B."/>
        </authorList>
    </citation>
    <scope>NUCLEOTIDE SEQUENCE [LARGE SCALE GENOMIC DNA]</scope>
    <source>
        <strain evidence="5 6">DSB2004</strain>
    </source>
</reference>
<dbReference type="PANTHER" id="PTHR11707">
    <property type="entry name" value="L-ASPARAGINASE"/>
    <property type="match status" value="1"/>
</dbReference>
<feature type="domain" description="L-asparaginase N-terminal" evidence="3">
    <location>
        <begin position="8"/>
        <end position="192"/>
    </location>
</feature>
<evidence type="ECO:0000313" key="6">
    <source>
        <dbReference type="Proteomes" id="UP001615550"/>
    </source>
</evidence>
<evidence type="ECO:0000259" key="3">
    <source>
        <dbReference type="Pfam" id="PF00710"/>
    </source>
</evidence>
<organism evidence="5 6">
    <name type="scientific">Legionella lytica</name>
    <dbReference type="NCBI Taxonomy" id="96232"/>
    <lineage>
        <taxon>Bacteria</taxon>
        <taxon>Pseudomonadati</taxon>
        <taxon>Pseudomonadota</taxon>
        <taxon>Gammaproteobacteria</taxon>
        <taxon>Legionellales</taxon>
        <taxon>Legionellaceae</taxon>
        <taxon>Legionella</taxon>
    </lineage>
</organism>
<dbReference type="PIRSF" id="PIRSF001220">
    <property type="entry name" value="L-ASNase_gatD"/>
    <property type="match status" value="1"/>
</dbReference>
<feature type="domain" description="Asparaginase/glutaminase C-terminal" evidence="4">
    <location>
        <begin position="218"/>
        <end position="327"/>
    </location>
</feature>
<dbReference type="RefSeq" id="WP_400187480.1">
    <property type="nucleotide sequence ID" value="NZ_JBGORX010000002.1"/>
</dbReference>
<dbReference type="Gene3D" id="3.40.50.1170">
    <property type="entry name" value="L-asparaginase, N-terminal domain"/>
    <property type="match status" value="1"/>
</dbReference>
<dbReference type="SUPFAM" id="SSF53774">
    <property type="entry name" value="Glutaminase/Asparaginase"/>
    <property type="match status" value="1"/>
</dbReference>
<dbReference type="PANTHER" id="PTHR11707:SF28">
    <property type="entry name" value="60 KDA LYSOPHOSPHOLIPASE"/>
    <property type="match status" value="1"/>
</dbReference>
<dbReference type="SMART" id="SM00870">
    <property type="entry name" value="Asparaginase"/>
    <property type="match status" value="1"/>
</dbReference>
<dbReference type="InterPro" id="IPR027473">
    <property type="entry name" value="L-asparaginase_C"/>
</dbReference>
<dbReference type="InterPro" id="IPR037152">
    <property type="entry name" value="L-asparaginase_N_sf"/>
</dbReference>
<dbReference type="Pfam" id="PF00710">
    <property type="entry name" value="Asparaginase"/>
    <property type="match status" value="1"/>
</dbReference>
<dbReference type="InterPro" id="IPR036152">
    <property type="entry name" value="Asp/glu_Ase-like_sf"/>
</dbReference>
<proteinExistence type="inferred from homology"/>
<sequence length="330" mass="36023">MTNTEKIIGIIELGGTISCISEDPTSEFYKGPSASVSSFIKEFKLKPHIKIIIEQFDQRISHEMTIDGLIKLAQRTQSLLDSNDVHGVIITTGTNALEDIAYFIGLTVKSIKPIVFTGSHYPQNSLAFDGKKNLYNAISIASSDKAIKLGVLVTFNDYVITARDAVKNTPGLNNNFTQEGAGVIGHIIGGNFILKSLPLYKHTYQSEFSILGLTNLPKVSIIYAHLGMDDSLIKASISSGVSGIVSAGFGKGYQPNHISQALAKAAQLNIPIVRCSRYGINYTSIDKTYDEKYGFIVAKSLSPHKASLLLSIALNKTKEVKQLQQIFEEY</sequence>
<keyword evidence="6" id="KW-1185">Reference proteome</keyword>
<dbReference type="Pfam" id="PF17763">
    <property type="entry name" value="Asparaginase_C"/>
    <property type="match status" value="1"/>
</dbReference>
<dbReference type="PRINTS" id="PR00139">
    <property type="entry name" value="ASNGLNASE"/>
</dbReference>
<dbReference type="PIRSF" id="PIRSF500176">
    <property type="entry name" value="L_ASNase"/>
    <property type="match status" value="1"/>
</dbReference>
<comment type="similarity">
    <text evidence="1">Belongs to the asparaginase 1 family.</text>
</comment>
<accession>A0ABW8D7E2</accession>
<protein>
    <submittedName>
        <fullName evidence="5">Asparaginase</fullName>
    </submittedName>
</protein>
<keyword evidence="2" id="KW-0378">Hydrolase</keyword>
<evidence type="ECO:0000313" key="5">
    <source>
        <dbReference type="EMBL" id="MFJ1268638.1"/>
    </source>
</evidence>